<proteinExistence type="predicted"/>
<sequence>MEIIKSGPEQAEASQSQTTTPRRRGHKIVIKDEGDADGNDDTSPSKKAKTTKGSPKKAAVIPIPTSLEAAGPEDRMLLRMKEEEGCSWKEIAAAWESMAGNKVPTASLSTRYIRIKANLAVFPGEDEENLIRAKKEIEEKFEVEKWHKIAEAINSISGNKYSTTTLQKKFKEITKKGQVANSTSVKEE</sequence>
<protein>
    <submittedName>
        <fullName evidence="2">Uncharacterized protein</fullName>
    </submittedName>
</protein>
<feature type="region of interest" description="Disordered" evidence="1">
    <location>
        <begin position="1"/>
        <end position="63"/>
    </location>
</feature>
<accession>A0A507R6K8</accession>
<dbReference type="AlphaFoldDB" id="A0A507R6K8"/>
<dbReference type="STRING" id="5098.A0A507R6K8"/>
<gene>
    <name evidence="2" type="ORF">MPDQ_000225</name>
</gene>
<dbReference type="Proteomes" id="UP000319663">
    <property type="component" value="Unassembled WGS sequence"/>
</dbReference>
<evidence type="ECO:0000313" key="2">
    <source>
        <dbReference type="EMBL" id="TQB76401.1"/>
    </source>
</evidence>
<comment type="caution">
    <text evidence="2">The sequence shown here is derived from an EMBL/GenBank/DDBJ whole genome shotgun (WGS) entry which is preliminary data.</text>
</comment>
<name>A0A507R6K8_MONPU</name>
<keyword evidence="3" id="KW-1185">Reference proteome</keyword>
<evidence type="ECO:0000256" key="1">
    <source>
        <dbReference type="SAM" id="MobiDB-lite"/>
    </source>
</evidence>
<organism evidence="2 3">
    <name type="scientific">Monascus purpureus</name>
    <name type="common">Red mold</name>
    <name type="synonym">Monascus anka</name>
    <dbReference type="NCBI Taxonomy" id="5098"/>
    <lineage>
        <taxon>Eukaryota</taxon>
        <taxon>Fungi</taxon>
        <taxon>Dikarya</taxon>
        <taxon>Ascomycota</taxon>
        <taxon>Pezizomycotina</taxon>
        <taxon>Eurotiomycetes</taxon>
        <taxon>Eurotiomycetidae</taxon>
        <taxon>Eurotiales</taxon>
        <taxon>Aspergillaceae</taxon>
        <taxon>Monascus</taxon>
    </lineage>
</organism>
<evidence type="ECO:0000313" key="3">
    <source>
        <dbReference type="Proteomes" id="UP000319663"/>
    </source>
</evidence>
<reference evidence="2 3" key="1">
    <citation type="submission" date="2019-06" db="EMBL/GenBank/DDBJ databases">
        <title>Wine fermentation using esterase from Monascus purpureus.</title>
        <authorList>
            <person name="Geng C."/>
            <person name="Zhang Y."/>
        </authorList>
    </citation>
    <scope>NUCLEOTIDE SEQUENCE [LARGE SCALE GENOMIC DNA]</scope>
    <source>
        <strain evidence="2">HQ1</strain>
    </source>
</reference>
<dbReference type="EMBL" id="VIFY01000010">
    <property type="protein sequence ID" value="TQB76401.1"/>
    <property type="molecule type" value="Genomic_DNA"/>
</dbReference>